<protein>
    <submittedName>
        <fullName evidence="4">C6 zinc finger domain protein</fullName>
    </submittedName>
</protein>
<evidence type="ECO:0000313" key="4">
    <source>
        <dbReference type="EMBL" id="EFY86191.1"/>
    </source>
</evidence>
<evidence type="ECO:0000313" key="5">
    <source>
        <dbReference type="Proteomes" id="UP000002499"/>
    </source>
</evidence>
<reference evidence="4 5" key="1">
    <citation type="journal article" date="2011" name="PLoS Genet.">
        <title>Genome sequencing and comparative transcriptomics of the model entomopathogenic fungi Metarhizium anisopliae and M. acridum.</title>
        <authorList>
            <person name="Gao Q."/>
            <person name="Jin K."/>
            <person name="Ying S.H."/>
            <person name="Zhang Y."/>
            <person name="Xiao G."/>
            <person name="Shang Y."/>
            <person name="Duan Z."/>
            <person name="Hu X."/>
            <person name="Xie X.Q."/>
            <person name="Zhou G."/>
            <person name="Peng G."/>
            <person name="Luo Z."/>
            <person name="Huang W."/>
            <person name="Wang B."/>
            <person name="Fang W."/>
            <person name="Wang S."/>
            <person name="Zhong Y."/>
            <person name="Ma L.J."/>
            <person name="St Leger R.J."/>
            <person name="Zhao G.P."/>
            <person name="Pei Y."/>
            <person name="Feng M.G."/>
            <person name="Xia Y."/>
            <person name="Wang C."/>
        </authorList>
    </citation>
    <scope>NUCLEOTIDE SEQUENCE [LARGE SCALE GENOMIC DNA]</scope>
    <source>
        <strain evidence="4 5">CQMa 102</strain>
    </source>
</reference>
<dbReference type="eggNOG" id="ENOG502SHZT">
    <property type="taxonomic scope" value="Eukaryota"/>
</dbReference>
<evidence type="ECO:0000256" key="3">
    <source>
        <dbReference type="SAM" id="Coils"/>
    </source>
</evidence>
<dbReference type="CDD" id="cd12148">
    <property type="entry name" value="fungal_TF_MHR"/>
    <property type="match status" value="1"/>
</dbReference>
<dbReference type="OMA" id="ARSMQIH"/>
<keyword evidence="5" id="KW-1185">Reference proteome</keyword>
<dbReference type="EMBL" id="GL698554">
    <property type="protein sequence ID" value="EFY86191.1"/>
    <property type="molecule type" value="Genomic_DNA"/>
</dbReference>
<dbReference type="AlphaFoldDB" id="E9ED35"/>
<dbReference type="OrthoDB" id="3014581at2759"/>
<accession>E9ED35</accession>
<gene>
    <name evidence="4" type="ORF">MAC_07783</name>
</gene>
<dbReference type="PANTHER" id="PTHR31001:SF90">
    <property type="entry name" value="CENTROMERE DNA-BINDING PROTEIN COMPLEX CBF3 SUBUNIT B"/>
    <property type="match status" value="1"/>
</dbReference>
<evidence type="ECO:0000256" key="2">
    <source>
        <dbReference type="ARBA" id="ARBA00023242"/>
    </source>
</evidence>
<comment type="subcellular location">
    <subcellularLocation>
        <location evidence="1">Nucleus</location>
    </subcellularLocation>
</comment>
<dbReference type="HOGENOM" id="CLU_013260_0_0_1"/>
<dbReference type="PANTHER" id="PTHR31001">
    <property type="entry name" value="UNCHARACTERIZED TRANSCRIPTIONAL REGULATORY PROTEIN"/>
    <property type="match status" value="1"/>
</dbReference>
<keyword evidence="2" id="KW-0539">Nucleus</keyword>
<dbReference type="InterPro" id="IPR050613">
    <property type="entry name" value="Sec_Metabolite_Reg"/>
</dbReference>
<name>E9ED35_METAQ</name>
<organism evidence="5">
    <name type="scientific">Metarhizium acridum (strain CQMa 102)</name>
    <dbReference type="NCBI Taxonomy" id="655827"/>
    <lineage>
        <taxon>Eukaryota</taxon>
        <taxon>Fungi</taxon>
        <taxon>Dikarya</taxon>
        <taxon>Ascomycota</taxon>
        <taxon>Pezizomycotina</taxon>
        <taxon>Sordariomycetes</taxon>
        <taxon>Hypocreomycetidae</taxon>
        <taxon>Hypocreales</taxon>
        <taxon>Clavicipitaceae</taxon>
        <taxon>Metarhizium</taxon>
    </lineage>
</organism>
<sequence>MLKLHSDDVLRRLQRLEAAVFNQPRQSLEPPQVDKSIPRVPSIRFTAFGIHLMIPKPDEAEEQRVYMANLANKLPPQAQARLLLEHFAKTSHPNSCILHIPSCRTLLEQTYESICTGGMPPIENLLLLFGIFAAAAFLWSLELLQNLQATRAEAKAAFIEYLRVGVSIIDNTVRPITPSTNALAAMCNLHNVTTHARGLSDIDVALRMKCYGMARTLQIDRLDTAKSREERRQKGCNMIEVEVQRRIWWNLVGSDWYMISNSFTTKDTNSSFRLNSFSGGPNDGAYFLQPKHMNVRLPANVDDKDVTADMVEKDIPLTQPSDMSGFIHRVKISQICREVVDALPSQFHDADGTGYSTILQMDKKFRAFLDGLPVYFRLDPESMERSKDICRERPIIALQRVGVNFSIGIRLCRLHRPYHLEGLTNSTYAYSHTACIQEAQKVLDLRRAMDECGSPLGMNPARSWIVMQHVSIAALILATDVSFNPLARDAEQRKAKVLATCELLEKSIEDSESVVEGVQRNVQVLISTLQKQRAQSTSRHEAAASPYPAPGMEQLRDAAMANADDNTAANLVGSTDRNNGFLDELSEDRTDWDQLWEDFISIAPEMDVAHWDLLFEDVQPA</sequence>
<feature type="coiled-coil region" evidence="3">
    <location>
        <begin position="487"/>
        <end position="521"/>
    </location>
</feature>
<proteinExistence type="predicted"/>
<dbReference type="Proteomes" id="UP000002499">
    <property type="component" value="Unassembled WGS sequence"/>
</dbReference>
<dbReference type="GO" id="GO:0005634">
    <property type="term" value="C:nucleus"/>
    <property type="evidence" value="ECO:0007669"/>
    <property type="project" value="UniProtKB-SubCell"/>
</dbReference>
<keyword evidence="3" id="KW-0175">Coiled coil</keyword>
<dbReference type="InParanoid" id="E9ED35"/>
<evidence type="ECO:0000256" key="1">
    <source>
        <dbReference type="ARBA" id="ARBA00004123"/>
    </source>
</evidence>